<dbReference type="Proteomes" id="UP000266292">
    <property type="component" value="Chromosome"/>
</dbReference>
<proteinExistence type="predicted"/>
<organism evidence="1 2">
    <name type="scientific">Pontibacter actiniarum</name>
    <dbReference type="NCBI Taxonomy" id="323450"/>
    <lineage>
        <taxon>Bacteria</taxon>
        <taxon>Pseudomonadati</taxon>
        <taxon>Bacteroidota</taxon>
        <taxon>Cytophagia</taxon>
        <taxon>Cytophagales</taxon>
        <taxon>Hymenobacteraceae</taxon>
        <taxon>Pontibacter</taxon>
    </lineage>
</organism>
<evidence type="ECO:0000313" key="1">
    <source>
        <dbReference type="EMBL" id="ARS34004.1"/>
    </source>
</evidence>
<reference evidence="2" key="1">
    <citation type="submission" date="2017-05" db="EMBL/GenBank/DDBJ databases">
        <authorList>
            <person name="Ray J."/>
            <person name="Price M."/>
            <person name="Deutschbauer A."/>
        </authorList>
    </citation>
    <scope>NUCLEOTIDE SEQUENCE [LARGE SCALE GENOMIC DNA]</scope>
    <source>
        <strain evidence="2">DSM 19842</strain>
    </source>
</reference>
<evidence type="ECO:0000313" key="2">
    <source>
        <dbReference type="Proteomes" id="UP000266292"/>
    </source>
</evidence>
<dbReference type="STRING" id="709015.GCA_000472485_04241"/>
<dbReference type="OrthoDB" id="370799at2"/>
<dbReference type="RefSeq" id="WP_025609407.1">
    <property type="nucleotide sequence ID" value="NZ_CP021235.1"/>
</dbReference>
<gene>
    <name evidence="1" type="ORF">CA264_00315</name>
</gene>
<keyword evidence="2" id="KW-1185">Reference proteome</keyword>
<dbReference type="EMBL" id="CP021235">
    <property type="protein sequence ID" value="ARS34004.1"/>
    <property type="molecule type" value="Genomic_DNA"/>
</dbReference>
<dbReference type="AlphaFoldDB" id="A0A1X9YMB6"/>
<name>A0A1X9YMB6_9BACT</name>
<protein>
    <submittedName>
        <fullName evidence="1">Uncharacterized protein</fullName>
    </submittedName>
</protein>
<dbReference type="KEGG" id="pact:CA264_00315"/>
<accession>A0A1X9YMB6</accession>
<sequence>MDYRSFKASLQHDAPPPETSVYLQALWHEAKGNWDQAHATVQDLPDQTAAWIHAYLHRQEGDTWNADYWYRRAGKHRPALTLQEEWEQIARELLGR</sequence>